<gene>
    <name evidence="1" type="ORF">G2W53_003183</name>
</gene>
<sequence>MNLLNLEVMNLDIVHVTLLEITAIPVGEELAPIVLSAPVFSEESMKFTHVMTNFLVVRKSDYLSVMLIVVMIPASLCLPTPRAKSGNGHAG</sequence>
<evidence type="ECO:0000313" key="1">
    <source>
        <dbReference type="EMBL" id="KAF7840885.1"/>
    </source>
</evidence>
<evidence type="ECO:0000313" key="2">
    <source>
        <dbReference type="Proteomes" id="UP000634136"/>
    </source>
</evidence>
<dbReference type="Proteomes" id="UP000634136">
    <property type="component" value="Unassembled WGS sequence"/>
</dbReference>
<keyword evidence="2" id="KW-1185">Reference proteome</keyword>
<reference evidence="1" key="1">
    <citation type="submission" date="2020-09" db="EMBL/GenBank/DDBJ databases">
        <title>Genome-Enabled Discovery of Anthraquinone Biosynthesis in Senna tora.</title>
        <authorList>
            <person name="Kang S.-H."/>
            <person name="Pandey R.P."/>
            <person name="Lee C.-M."/>
            <person name="Sim J.-S."/>
            <person name="Jeong J.-T."/>
            <person name="Choi B.-S."/>
            <person name="Jung M."/>
            <person name="Ginzburg D."/>
            <person name="Zhao K."/>
            <person name="Won S.Y."/>
            <person name="Oh T.-J."/>
            <person name="Yu Y."/>
            <person name="Kim N.-H."/>
            <person name="Lee O.R."/>
            <person name="Lee T.-H."/>
            <person name="Bashyal P."/>
            <person name="Kim T.-S."/>
            <person name="Lee W.-H."/>
            <person name="Kawkins C."/>
            <person name="Kim C.-K."/>
            <person name="Kim J.S."/>
            <person name="Ahn B.O."/>
            <person name="Rhee S.Y."/>
            <person name="Sohng J.K."/>
        </authorList>
    </citation>
    <scope>NUCLEOTIDE SEQUENCE</scope>
    <source>
        <tissue evidence="1">Leaf</tissue>
    </source>
</reference>
<comment type="caution">
    <text evidence="1">The sequence shown here is derived from an EMBL/GenBank/DDBJ whole genome shotgun (WGS) entry which is preliminary data.</text>
</comment>
<dbReference type="AlphaFoldDB" id="A0A835CI69"/>
<accession>A0A835CI69</accession>
<protein>
    <submittedName>
        <fullName evidence="1">Uncharacterized protein</fullName>
    </submittedName>
</protein>
<name>A0A835CI69_9FABA</name>
<organism evidence="1 2">
    <name type="scientific">Senna tora</name>
    <dbReference type="NCBI Taxonomy" id="362788"/>
    <lineage>
        <taxon>Eukaryota</taxon>
        <taxon>Viridiplantae</taxon>
        <taxon>Streptophyta</taxon>
        <taxon>Embryophyta</taxon>
        <taxon>Tracheophyta</taxon>
        <taxon>Spermatophyta</taxon>
        <taxon>Magnoliopsida</taxon>
        <taxon>eudicotyledons</taxon>
        <taxon>Gunneridae</taxon>
        <taxon>Pentapetalae</taxon>
        <taxon>rosids</taxon>
        <taxon>fabids</taxon>
        <taxon>Fabales</taxon>
        <taxon>Fabaceae</taxon>
        <taxon>Caesalpinioideae</taxon>
        <taxon>Cassia clade</taxon>
        <taxon>Senna</taxon>
    </lineage>
</organism>
<proteinExistence type="predicted"/>
<dbReference type="EMBL" id="JAAIUW010000002">
    <property type="protein sequence ID" value="KAF7840885.1"/>
    <property type="molecule type" value="Genomic_DNA"/>
</dbReference>